<proteinExistence type="predicted"/>
<dbReference type="PRINTS" id="PR00469">
    <property type="entry name" value="PNDRDTASEII"/>
</dbReference>
<reference evidence="6" key="1">
    <citation type="journal article" date="2014" name="Int. J. Syst. Evol. Microbiol.">
        <title>Complete genome sequence of Corynebacterium casei LMG S-19264T (=DSM 44701T), isolated from a smear-ripened cheese.</title>
        <authorList>
            <consortium name="US DOE Joint Genome Institute (JGI-PGF)"/>
            <person name="Walter F."/>
            <person name="Albersmeier A."/>
            <person name="Kalinowski J."/>
            <person name="Ruckert C."/>
        </authorList>
    </citation>
    <scope>NUCLEOTIDE SEQUENCE</scope>
    <source>
        <strain evidence="6">CGMCC 1.12987</strain>
    </source>
</reference>
<protein>
    <submittedName>
        <fullName evidence="6">Thioredoxin-disulfide reductase</fullName>
    </submittedName>
</protein>
<dbReference type="InterPro" id="IPR050097">
    <property type="entry name" value="Ferredoxin-NADP_redctase_2"/>
</dbReference>
<dbReference type="Gene3D" id="3.50.50.60">
    <property type="entry name" value="FAD/NAD(P)-binding domain"/>
    <property type="match status" value="2"/>
</dbReference>
<comment type="caution">
    <text evidence="6">The sequence shown here is derived from an EMBL/GenBank/DDBJ whole genome shotgun (WGS) entry which is preliminary data.</text>
</comment>
<organism evidence="6 7">
    <name type="scientific">Paenibacillus abyssi</name>
    <dbReference type="NCBI Taxonomy" id="1340531"/>
    <lineage>
        <taxon>Bacteria</taxon>
        <taxon>Bacillati</taxon>
        <taxon>Bacillota</taxon>
        <taxon>Bacilli</taxon>
        <taxon>Bacillales</taxon>
        <taxon>Paenibacillaceae</taxon>
        <taxon>Paenibacillus</taxon>
    </lineage>
</organism>
<keyword evidence="7" id="KW-1185">Reference proteome</keyword>
<dbReference type="SUPFAM" id="SSF51905">
    <property type="entry name" value="FAD/NAD(P)-binding domain"/>
    <property type="match status" value="1"/>
</dbReference>
<evidence type="ECO:0000256" key="2">
    <source>
        <dbReference type="ARBA" id="ARBA00011738"/>
    </source>
</evidence>
<dbReference type="AlphaFoldDB" id="A0A917D3X0"/>
<dbReference type="PRINTS" id="PR00368">
    <property type="entry name" value="FADPNR"/>
</dbReference>
<gene>
    <name evidence="6" type="primary">trxB2</name>
    <name evidence="6" type="ORF">GCM10010916_30280</name>
</gene>
<dbReference type="InterPro" id="IPR023753">
    <property type="entry name" value="FAD/NAD-binding_dom"/>
</dbReference>
<dbReference type="PANTHER" id="PTHR48105">
    <property type="entry name" value="THIOREDOXIN REDUCTASE 1-RELATED-RELATED"/>
    <property type="match status" value="1"/>
</dbReference>
<accession>A0A917D3X0</accession>
<dbReference type="Proteomes" id="UP000644756">
    <property type="component" value="Unassembled WGS sequence"/>
</dbReference>
<evidence type="ECO:0000256" key="4">
    <source>
        <dbReference type="ARBA" id="ARBA00023002"/>
    </source>
</evidence>
<comment type="subunit">
    <text evidence="2">Homodimer.</text>
</comment>
<evidence type="ECO:0000313" key="6">
    <source>
        <dbReference type="EMBL" id="GGG11378.1"/>
    </source>
</evidence>
<keyword evidence="3" id="KW-0285">Flavoprotein</keyword>
<evidence type="ECO:0000256" key="3">
    <source>
        <dbReference type="ARBA" id="ARBA00022630"/>
    </source>
</evidence>
<dbReference type="RefSeq" id="WP_188531918.1">
    <property type="nucleotide sequence ID" value="NZ_BMGR01000010.1"/>
</dbReference>
<evidence type="ECO:0000256" key="1">
    <source>
        <dbReference type="ARBA" id="ARBA00001974"/>
    </source>
</evidence>
<evidence type="ECO:0000313" key="7">
    <source>
        <dbReference type="Proteomes" id="UP000644756"/>
    </source>
</evidence>
<keyword evidence="4" id="KW-0560">Oxidoreductase</keyword>
<comment type="cofactor">
    <cofactor evidence="1">
        <name>FAD</name>
        <dbReference type="ChEBI" id="CHEBI:57692"/>
    </cofactor>
</comment>
<dbReference type="EMBL" id="BMGR01000010">
    <property type="protein sequence ID" value="GGG11378.1"/>
    <property type="molecule type" value="Genomic_DNA"/>
</dbReference>
<feature type="domain" description="FAD/NAD(P)-binding" evidence="5">
    <location>
        <begin position="5"/>
        <end position="286"/>
    </location>
</feature>
<dbReference type="InterPro" id="IPR036188">
    <property type="entry name" value="FAD/NAD-bd_sf"/>
</dbReference>
<dbReference type="GO" id="GO:0016491">
    <property type="term" value="F:oxidoreductase activity"/>
    <property type="evidence" value="ECO:0007669"/>
    <property type="project" value="UniProtKB-KW"/>
</dbReference>
<dbReference type="Pfam" id="PF07992">
    <property type="entry name" value="Pyr_redox_2"/>
    <property type="match status" value="1"/>
</dbReference>
<sequence>MNHQYDCIIVGGGIAGLQAAIQLGRYQHRTLVLDAADGRSTLCRAYNNLLGWPEGISGQQLRESGRVHAQRLGVTFIKAKVDQARRMEQSFVLHTNEEGGFHAKRLLIATGVTDRIPGFSELKPCLGISVFICPDCDGYEVKNKRTVVIGSGKTGAEMALELTFWTSDIVYINHEQTGIVPDKLLQLRESGISYIEAPISRTIVEGDQFLGVELQDRGFIPFSHAFLAFGGNTVNTSLAEQLGVRILANRHIEVDPRTKMTNVQHVWAAGDVTAHSEQVAIAMGDGSQAAIWIHKSLL</sequence>
<reference evidence="6" key="2">
    <citation type="submission" date="2020-09" db="EMBL/GenBank/DDBJ databases">
        <authorList>
            <person name="Sun Q."/>
            <person name="Zhou Y."/>
        </authorList>
    </citation>
    <scope>NUCLEOTIDE SEQUENCE</scope>
    <source>
        <strain evidence="6">CGMCC 1.12987</strain>
    </source>
</reference>
<evidence type="ECO:0000259" key="5">
    <source>
        <dbReference type="Pfam" id="PF07992"/>
    </source>
</evidence>
<name>A0A917D3X0_9BACL</name>